<accession>A0A1V4ET87</accession>
<keyword evidence="1 6" id="KW-0597">Phosphoprotein</keyword>
<dbReference type="AlphaFoldDB" id="A0A1V4ET87"/>
<dbReference type="PANTHER" id="PTHR48111">
    <property type="entry name" value="REGULATOR OF RPOS"/>
    <property type="match status" value="1"/>
</dbReference>
<keyword evidence="5" id="KW-0804">Transcription</keyword>
<keyword evidence="4 7" id="KW-0238">DNA-binding</keyword>
<dbReference type="PROSITE" id="PS50110">
    <property type="entry name" value="RESPONSE_REGULATORY"/>
    <property type="match status" value="1"/>
</dbReference>
<evidence type="ECO:0000256" key="7">
    <source>
        <dbReference type="PROSITE-ProRule" id="PRU01091"/>
    </source>
</evidence>
<keyword evidence="2" id="KW-0902">Two-component regulatory system</keyword>
<dbReference type="Pfam" id="PF00072">
    <property type="entry name" value="Response_reg"/>
    <property type="match status" value="1"/>
</dbReference>
<dbReference type="CDD" id="cd00383">
    <property type="entry name" value="trans_reg_C"/>
    <property type="match status" value="1"/>
</dbReference>
<dbReference type="GO" id="GO:0000976">
    <property type="term" value="F:transcription cis-regulatory region binding"/>
    <property type="evidence" value="ECO:0007669"/>
    <property type="project" value="TreeGrafter"/>
</dbReference>
<dbReference type="Pfam" id="PF00486">
    <property type="entry name" value="Trans_reg_C"/>
    <property type="match status" value="1"/>
</dbReference>
<comment type="caution">
    <text evidence="10">The sequence shown here is derived from an EMBL/GenBank/DDBJ whole genome shotgun (WGS) entry which is preliminary data.</text>
</comment>
<keyword evidence="11" id="KW-1185">Reference proteome</keyword>
<dbReference type="InterPro" id="IPR039420">
    <property type="entry name" value="WalR-like"/>
</dbReference>
<keyword evidence="3" id="KW-0805">Transcription regulation</keyword>
<dbReference type="InterPro" id="IPR036388">
    <property type="entry name" value="WH-like_DNA-bd_sf"/>
</dbReference>
<evidence type="ECO:0000259" key="9">
    <source>
        <dbReference type="PROSITE" id="PS51755"/>
    </source>
</evidence>
<evidence type="ECO:0000256" key="2">
    <source>
        <dbReference type="ARBA" id="ARBA00023012"/>
    </source>
</evidence>
<dbReference type="Gene3D" id="1.10.10.10">
    <property type="entry name" value="Winged helix-like DNA-binding domain superfamily/Winged helix DNA-binding domain"/>
    <property type="match status" value="1"/>
</dbReference>
<dbReference type="GO" id="GO:0006355">
    <property type="term" value="P:regulation of DNA-templated transcription"/>
    <property type="evidence" value="ECO:0007669"/>
    <property type="project" value="InterPro"/>
</dbReference>
<feature type="modified residue" description="4-aspartylphosphate" evidence="6">
    <location>
        <position position="76"/>
    </location>
</feature>
<evidence type="ECO:0000313" key="11">
    <source>
        <dbReference type="Proteomes" id="UP000190229"/>
    </source>
</evidence>
<organism evidence="10 11">
    <name type="scientific">Ferroacidibacillus organovorans</name>
    <dbReference type="NCBI Taxonomy" id="1765683"/>
    <lineage>
        <taxon>Bacteria</taxon>
        <taxon>Bacillati</taxon>
        <taxon>Bacillota</taxon>
        <taxon>Bacilli</taxon>
        <taxon>Bacillales</taxon>
        <taxon>Alicyclobacillaceae</taxon>
        <taxon>Ferroacidibacillus</taxon>
    </lineage>
</organism>
<dbReference type="Gene3D" id="3.40.50.2300">
    <property type="match status" value="1"/>
</dbReference>
<gene>
    <name evidence="10" type="ORF">B2M26_09075</name>
</gene>
<feature type="DNA-binding region" description="OmpR/PhoB-type" evidence="7">
    <location>
        <begin position="148"/>
        <end position="245"/>
    </location>
</feature>
<feature type="domain" description="Response regulatory" evidence="8">
    <location>
        <begin position="27"/>
        <end position="140"/>
    </location>
</feature>
<evidence type="ECO:0000256" key="6">
    <source>
        <dbReference type="PROSITE-ProRule" id="PRU00169"/>
    </source>
</evidence>
<evidence type="ECO:0000313" key="10">
    <source>
        <dbReference type="EMBL" id="OPG15964.1"/>
    </source>
</evidence>
<dbReference type="InterPro" id="IPR011006">
    <property type="entry name" value="CheY-like_superfamily"/>
</dbReference>
<reference evidence="10 11" key="1">
    <citation type="submission" date="2017-02" db="EMBL/GenBank/DDBJ databases">
        <title>Draft genome of Acidibacillus ferrooxidans Huett2.</title>
        <authorList>
            <person name="Schopf S."/>
        </authorList>
    </citation>
    <scope>NUCLEOTIDE SEQUENCE [LARGE SCALE GENOMIC DNA]</scope>
    <source>
        <strain evidence="10 11">Huett2</strain>
    </source>
</reference>
<dbReference type="Proteomes" id="UP000190229">
    <property type="component" value="Unassembled WGS sequence"/>
</dbReference>
<evidence type="ECO:0000256" key="5">
    <source>
        <dbReference type="ARBA" id="ARBA00023163"/>
    </source>
</evidence>
<evidence type="ECO:0000256" key="1">
    <source>
        <dbReference type="ARBA" id="ARBA00022553"/>
    </source>
</evidence>
<evidence type="ECO:0000256" key="4">
    <source>
        <dbReference type="ARBA" id="ARBA00023125"/>
    </source>
</evidence>
<name>A0A1V4ET87_9BACL</name>
<evidence type="ECO:0000256" key="3">
    <source>
        <dbReference type="ARBA" id="ARBA00023015"/>
    </source>
</evidence>
<dbReference type="GO" id="GO:0032993">
    <property type="term" value="C:protein-DNA complex"/>
    <property type="evidence" value="ECO:0007669"/>
    <property type="project" value="TreeGrafter"/>
</dbReference>
<proteinExistence type="predicted"/>
<dbReference type="PANTHER" id="PTHR48111:SF1">
    <property type="entry name" value="TWO-COMPONENT RESPONSE REGULATOR ORR33"/>
    <property type="match status" value="1"/>
</dbReference>
<dbReference type="EMBL" id="MWPS01000026">
    <property type="protein sequence ID" value="OPG15964.1"/>
    <property type="molecule type" value="Genomic_DNA"/>
</dbReference>
<dbReference type="FunFam" id="3.40.50.2300:FF:000001">
    <property type="entry name" value="DNA-binding response regulator PhoB"/>
    <property type="match status" value="1"/>
</dbReference>
<dbReference type="SMART" id="SM00448">
    <property type="entry name" value="REC"/>
    <property type="match status" value="1"/>
</dbReference>
<dbReference type="GO" id="GO:0005829">
    <property type="term" value="C:cytosol"/>
    <property type="evidence" value="ECO:0007669"/>
    <property type="project" value="TreeGrafter"/>
</dbReference>
<dbReference type="PROSITE" id="PS51755">
    <property type="entry name" value="OMPR_PHOB"/>
    <property type="match status" value="1"/>
</dbReference>
<dbReference type="OrthoDB" id="9790442at2"/>
<dbReference type="InterPro" id="IPR001867">
    <property type="entry name" value="OmpR/PhoB-type_DNA-bd"/>
</dbReference>
<dbReference type="InterPro" id="IPR001789">
    <property type="entry name" value="Sig_transdc_resp-reg_receiver"/>
</dbReference>
<dbReference type="SMART" id="SM00862">
    <property type="entry name" value="Trans_reg_C"/>
    <property type="match status" value="1"/>
</dbReference>
<evidence type="ECO:0000259" key="8">
    <source>
        <dbReference type="PROSITE" id="PS50110"/>
    </source>
</evidence>
<dbReference type="SUPFAM" id="SSF52172">
    <property type="entry name" value="CheY-like"/>
    <property type="match status" value="1"/>
</dbReference>
<dbReference type="CDD" id="cd17574">
    <property type="entry name" value="REC_OmpR"/>
    <property type="match status" value="1"/>
</dbReference>
<feature type="domain" description="OmpR/PhoB-type" evidence="9">
    <location>
        <begin position="148"/>
        <end position="245"/>
    </location>
</feature>
<dbReference type="GO" id="GO:0000156">
    <property type="term" value="F:phosphorelay response regulator activity"/>
    <property type="evidence" value="ECO:0007669"/>
    <property type="project" value="TreeGrafter"/>
</dbReference>
<protein>
    <submittedName>
        <fullName evidence="10">DNA-binding response regulator</fullName>
    </submittedName>
</protein>
<sequence length="246" mass="28394">MIVPIRDVKVRREVVLPTSQETSRPGRILIVDDERGIQDFLLFGLRDEGFDVATASDGEEALQVLEIFRPHIVLLDIMLPGMDGFEVCRLMKERSRVSIIMLTAKEEVDDRVRGLSSGADDYVVKPFAFVELKARIEARLRGQFPELTSVHRIGKFEIDKVQRLIRYEGRALGLSRTEFSLLELLLEKPGVARSREEIMQCVWGQDFHGEDNILEVYIRYLRHKLNDTKRQLIRTVRGVGYRVEVQ</sequence>
<dbReference type="Gene3D" id="6.10.250.690">
    <property type="match status" value="1"/>
</dbReference>